<dbReference type="AlphaFoldDB" id="B6IJY1"/>
<accession>B6IJY1</accession>
<reference evidence="1 2" key="2">
    <citation type="journal article" date="2011" name="PLoS Genet.">
        <title>Caenorhabditis briggsae recombinant inbred line genotypes reveal inter-strain incompatibility and the evolution of recombination.</title>
        <authorList>
            <person name="Ross J.A."/>
            <person name="Koboldt D.C."/>
            <person name="Staisch J.E."/>
            <person name="Chamberlin H.M."/>
            <person name="Gupta B.P."/>
            <person name="Miller R.D."/>
            <person name="Baird S.E."/>
            <person name="Haag E.S."/>
        </authorList>
    </citation>
    <scope>NUCLEOTIDE SEQUENCE [LARGE SCALE GENOMIC DNA]</scope>
    <source>
        <strain evidence="1 2">AF16</strain>
    </source>
</reference>
<gene>
    <name evidence="1" type="ORF">CBG27404</name>
    <name evidence="1" type="ORF">CBG_27404</name>
</gene>
<dbReference type="CTD" id="68918857"/>
<sequence>MYHLVFVPKSMRERDGSISEKEVTIVLFLIMIFI</sequence>
<evidence type="ECO:0000313" key="1">
    <source>
        <dbReference type="EMBL" id="CAS00211.1"/>
    </source>
</evidence>
<dbReference type="HOGENOM" id="CLU_3377565_0_0_1"/>
<dbReference type="KEGG" id="cbr:CBG_27404"/>
<evidence type="ECO:0000313" key="2">
    <source>
        <dbReference type="Proteomes" id="UP000008549"/>
    </source>
</evidence>
<organism evidence="1 2">
    <name type="scientific">Caenorhabditis briggsae</name>
    <dbReference type="NCBI Taxonomy" id="6238"/>
    <lineage>
        <taxon>Eukaryota</taxon>
        <taxon>Metazoa</taxon>
        <taxon>Ecdysozoa</taxon>
        <taxon>Nematoda</taxon>
        <taxon>Chromadorea</taxon>
        <taxon>Rhabditida</taxon>
        <taxon>Rhabditina</taxon>
        <taxon>Rhabditomorpha</taxon>
        <taxon>Rhabditoidea</taxon>
        <taxon>Rhabditidae</taxon>
        <taxon>Peloderinae</taxon>
        <taxon>Caenorhabditis</taxon>
    </lineage>
</organism>
<dbReference type="Proteomes" id="UP000008549">
    <property type="component" value="Unassembled WGS sequence"/>
</dbReference>
<dbReference type="GeneID" id="68918857"/>
<dbReference type="RefSeq" id="XP_045099771.1">
    <property type="nucleotide sequence ID" value="XM_045238783.1"/>
</dbReference>
<proteinExistence type="predicted"/>
<name>B6IJY1_CAEBR</name>
<reference evidence="1 2" key="1">
    <citation type="journal article" date="2003" name="PLoS Biol.">
        <title>The genome sequence of Caenorhabditis briggsae: a platform for comparative genomics.</title>
        <authorList>
            <person name="Stein L.D."/>
            <person name="Bao Z."/>
            <person name="Blasiar D."/>
            <person name="Blumenthal T."/>
            <person name="Brent M.R."/>
            <person name="Chen N."/>
            <person name="Chinwalla A."/>
            <person name="Clarke L."/>
            <person name="Clee C."/>
            <person name="Coghlan A."/>
            <person name="Coulson A."/>
            <person name="D'Eustachio P."/>
            <person name="Fitch D.H."/>
            <person name="Fulton L.A."/>
            <person name="Fulton R.E."/>
            <person name="Griffiths-Jones S."/>
            <person name="Harris T.W."/>
            <person name="Hillier L.W."/>
            <person name="Kamath R."/>
            <person name="Kuwabara P.E."/>
            <person name="Mardis E.R."/>
            <person name="Marra M.A."/>
            <person name="Miner T.L."/>
            <person name="Minx P."/>
            <person name="Mullikin J.C."/>
            <person name="Plumb R.W."/>
            <person name="Rogers J."/>
            <person name="Schein J.E."/>
            <person name="Sohrmann M."/>
            <person name="Spieth J."/>
            <person name="Stajich J.E."/>
            <person name="Wei C."/>
            <person name="Willey D."/>
            <person name="Wilson R.K."/>
            <person name="Durbin R."/>
            <person name="Waterston R.H."/>
        </authorList>
    </citation>
    <scope>NUCLEOTIDE SEQUENCE [LARGE SCALE GENOMIC DNA]</scope>
    <source>
        <strain evidence="1 2">AF16</strain>
    </source>
</reference>
<dbReference type="InParanoid" id="B6IJY1"/>
<protein>
    <submittedName>
        <fullName evidence="1">Protein CBG27404</fullName>
    </submittedName>
</protein>
<dbReference type="EMBL" id="HE600961">
    <property type="protein sequence ID" value="CAS00211.1"/>
    <property type="molecule type" value="Genomic_DNA"/>
</dbReference>
<keyword evidence="2" id="KW-1185">Reference proteome</keyword>